<dbReference type="Proteomes" id="UP000266441">
    <property type="component" value="Unassembled WGS sequence"/>
</dbReference>
<sequence>MRLGGASPLETQFPLGTPEITLGRVIFSLGTQKIAAGKLKFRWGREKLRRGGSFSSGSMKFSVGEGQIALGI</sequence>
<comment type="caution">
    <text evidence="1">The sequence shown here is derived from an EMBL/GenBank/DDBJ whole genome shotgun (WGS) entry which is preliminary data.</text>
</comment>
<evidence type="ECO:0000313" key="1">
    <source>
        <dbReference type="EMBL" id="RIH63235.1"/>
    </source>
</evidence>
<evidence type="ECO:0000313" key="2">
    <source>
        <dbReference type="Proteomes" id="UP000266441"/>
    </source>
</evidence>
<organism evidence="1 2">
    <name type="scientific">Mariniphaga sediminis</name>
    <dbReference type="NCBI Taxonomy" id="1628158"/>
    <lineage>
        <taxon>Bacteria</taxon>
        <taxon>Pseudomonadati</taxon>
        <taxon>Bacteroidota</taxon>
        <taxon>Bacteroidia</taxon>
        <taxon>Marinilabiliales</taxon>
        <taxon>Prolixibacteraceae</taxon>
        <taxon>Mariniphaga</taxon>
    </lineage>
</organism>
<protein>
    <submittedName>
        <fullName evidence="1">Uncharacterized protein</fullName>
    </submittedName>
</protein>
<dbReference type="EMBL" id="QWET01000023">
    <property type="protein sequence ID" value="RIH63235.1"/>
    <property type="molecule type" value="Genomic_DNA"/>
</dbReference>
<keyword evidence="2" id="KW-1185">Reference proteome</keyword>
<dbReference type="AlphaFoldDB" id="A0A399CTI5"/>
<proteinExistence type="predicted"/>
<name>A0A399CTI5_9BACT</name>
<gene>
    <name evidence="1" type="ORF">D1164_20490</name>
</gene>
<reference evidence="1 2" key="1">
    <citation type="journal article" date="2015" name="Int. J. Syst. Evol. Microbiol.">
        <title>Mariniphaga sediminis sp. nov., isolated from coastal sediment.</title>
        <authorList>
            <person name="Wang F.Q."/>
            <person name="Shen Q.Y."/>
            <person name="Chen G.J."/>
            <person name="Du Z.J."/>
        </authorList>
    </citation>
    <scope>NUCLEOTIDE SEQUENCE [LARGE SCALE GENOMIC DNA]</scope>
    <source>
        <strain evidence="1 2">SY21</strain>
    </source>
</reference>
<accession>A0A399CTI5</accession>